<dbReference type="Proteomes" id="UP000681722">
    <property type="component" value="Unassembled WGS sequence"/>
</dbReference>
<proteinExistence type="predicted"/>
<feature type="region of interest" description="Disordered" evidence="1">
    <location>
        <begin position="1"/>
        <end position="155"/>
    </location>
</feature>
<feature type="compositionally biased region" description="Basic and acidic residues" evidence="1">
    <location>
        <begin position="140"/>
        <end position="155"/>
    </location>
</feature>
<dbReference type="Proteomes" id="UP000663829">
    <property type="component" value="Unassembled WGS sequence"/>
</dbReference>
<dbReference type="EMBL" id="CAJOBC010144856">
    <property type="protein sequence ID" value="CAF4657436.1"/>
    <property type="molecule type" value="Genomic_DNA"/>
</dbReference>
<protein>
    <submittedName>
        <fullName evidence="2">Uncharacterized protein</fullName>
    </submittedName>
</protein>
<reference evidence="2" key="1">
    <citation type="submission" date="2021-02" db="EMBL/GenBank/DDBJ databases">
        <authorList>
            <person name="Nowell W R."/>
        </authorList>
    </citation>
    <scope>NUCLEOTIDE SEQUENCE</scope>
</reference>
<feature type="compositionally biased region" description="Basic residues" evidence="1">
    <location>
        <begin position="95"/>
        <end position="106"/>
    </location>
</feature>
<dbReference type="AlphaFoldDB" id="A0A816GH47"/>
<sequence length="155" mass="17898">MRDIEEIPQARPFSERYSKILNMTVSDTDSQSNNNSNVEDKDKDKEEYSDSNTNNTSNSENSDTEEEDNRKRKLQDTSLSPTSKGKILEKENILRKKKTRSKKKKKVAIENDPRAPEGSPILLVSENSNKEKTNQIPKRTRADTPIDQKEKRCPW</sequence>
<evidence type="ECO:0000256" key="1">
    <source>
        <dbReference type="SAM" id="MobiDB-lite"/>
    </source>
</evidence>
<feature type="non-terminal residue" evidence="2">
    <location>
        <position position="155"/>
    </location>
</feature>
<dbReference type="EMBL" id="CAJNOQ010062649">
    <property type="protein sequence ID" value="CAF1674229.1"/>
    <property type="molecule type" value="Genomic_DNA"/>
</dbReference>
<feature type="compositionally biased region" description="Basic and acidic residues" evidence="1">
    <location>
        <begin position="38"/>
        <end position="48"/>
    </location>
</feature>
<evidence type="ECO:0000313" key="4">
    <source>
        <dbReference type="Proteomes" id="UP000663829"/>
    </source>
</evidence>
<name>A0A816GH47_9BILA</name>
<feature type="compositionally biased region" description="Low complexity" evidence="1">
    <location>
        <begin position="50"/>
        <end position="61"/>
    </location>
</feature>
<evidence type="ECO:0000313" key="2">
    <source>
        <dbReference type="EMBL" id="CAF1674229.1"/>
    </source>
</evidence>
<gene>
    <name evidence="2" type="ORF">GPM918_LOCUS46423</name>
    <name evidence="3" type="ORF">SRO942_LOCUS50561</name>
</gene>
<organism evidence="2 4">
    <name type="scientific">Didymodactylos carnosus</name>
    <dbReference type="NCBI Taxonomy" id="1234261"/>
    <lineage>
        <taxon>Eukaryota</taxon>
        <taxon>Metazoa</taxon>
        <taxon>Spiralia</taxon>
        <taxon>Gnathifera</taxon>
        <taxon>Rotifera</taxon>
        <taxon>Eurotatoria</taxon>
        <taxon>Bdelloidea</taxon>
        <taxon>Philodinida</taxon>
        <taxon>Philodinidae</taxon>
        <taxon>Didymodactylos</taxon>
    </lineage>
</organism>
<evidence type="ECO:0000313" key="3">
    <source>
        <dbReference type="EMBL" id="CAF4657436.1"/>
    </source>
</evidence>
<keyword evidence="4" id="KW-1185">Reference proteome</keyword>
<feature type="compositionally biased region" description="Low complexity" evidence="1">
    <location>
        <begin position="24"/>
        <end position="37"/>
    </location>
</feature>
<comment type="caution">
    <text evidence="2">The sequence shown here is derived from an EMBL/GenBank/DDBJ whole genome shotgun (WGS) entry which is preliminary data.</text>
</comment>
<dbReference type="OrthoDB" id="10065616at2759"/>
<accession>A0A816GH47</accession>